<name>A0A1H3Y236_BIZPA</name>
<dbReference type="InterPro" id="IPR018673">
    <property type="entry name" value="DUF2141"/>
</dbReference>
<feature type="chain" id="PRO_5011439229" evidence="1">
    <location>
        <begin position="20"/>
        <end position="139"/>
    </location>
</feature>
<organism evidence="2 3">
    <name type="scientific">Bizionia paragorgiae</name>
    <dbReference type="NCBI Taxonomy" id="283786"/>
    <lineage>
        <taxon>Bacteria</taxon>
        <taxon>Pseudomonadati</taxon>
        <taxon>Bacteroidota</taxon>
        <taxon>Flavobacteriia</taxon>
        <taxon>Flavobacteriales</taxon>
        <taxon>Flavobacteriaceae</taxon>
        <taxon>Bizionia</taxon>
    </lineage>
</organism>
<feature type="signal peptide" evidence="1">
    <location>
        <begin position="1"/>
        <end position="19"/>
    </location>
</feature>
<reference evidence="2 3" key="1">
    <citation type="submission" date="2016-10" db="EMBL/GenBank/DDBJ databases">
        <authorList>
            <person name="de Groot N.N."/>
        </authorList>
    </citation>
    <scope>NUCLEOTIDE SEQUENCE [LARGE SCALE GENOMIC DNA]</scope>
    <source>
        <strain evidence="2 3">DSM 23842</strain>
    </source>
</reference>
<gene>
    <name evidence="2" type="ORF">SAMN04487990_10618</name>
</gene>
<sequence>MKTSLLFIICLTLSLGVYAQNEVGKSVTVTINTIKNDTGKVILGLHTTDTFMKTKALQTQIIEIKDGKIEATFSNIIPGEYAILALHDENNNKKMDFSPNGMPKEDYGLSNNPMSFGPPQFNEAKFKVSTEAITLNIIF</sequence>
<dbReference type="AlphaFoldDB" id="A0A1H3Y236"/>
<keyword evidence="1" id="KW-0732">Signal</keyword>
<dbReference type="Pfam" id="PF09912">
    <property type="entry name" value="DUF2141"/>
    <property type="match status" value="1"/>
</dbReference>
<dbReference type="Proteomes" id="UP000198846">
    <property type="component" value="Unassembled WGS sequence"/>
</dbReference>
<evidence type="ECO:0000313" key="2">
    <source>
        <dbReference type="EMBL" id="SEA05643.1"/>
    </source>
</evidence>
<accession>A0A1H3Y236</accession>
<proteinExistence type="predicted"/>
<dbReference type="EMBL" id="FNQK01000006">
    <property type="protein sequence ID" value="SEA05643.1"/>
    <property type="molecule type" value="Genomic_DNA"/>
</dbReference>
<protein>
    <submittedName>
        <fullName evidence="2">Uncharacterized conserved protein, DUF2141 family</fullName>
    </submittedName>
</protein>
<keyword evidence="3" id="KW-1185">Reference proteome</keyword>
<dbReference type="OrthoDB" id="9788332at2"/>
<evidence type="ECO:0000256" key="1">
    <source>
        <dbReference type="SAM" id="SignalP"/>
    </source>
</evidence>
<evidence type="ECO:0000313" key="3">
    <source>
        <dbReference type="Proteomes" id="UP000198846"/>
    </source>
</evidence>
<dbReference type="RefSeq" id="WP_092133164.1">
    <property type="nucleotide sequence ID" value="NZ_FNQK01000006.1"/>
</dbReference>